<comment type="caution">
    <text evidence="1">The sequence shown here is derived from an EMBL/GenBank/DDBJ whole genome shotgun (WGS) entry which is preliminary data.</text>
</comment>
<proteinExistence type="predicted"/>
<accession>A0AAW1JKH6</accession>
<gene>
    <name evidence="1" type="ORF">QE152_g27808</name>
</gene>
<sequence>MLSGTIEKRSSQLFPSYGHHYHVHYYSVERWVAFRPYTTNELQLSPQFPRKSRQTIHPSELWEKGKRLRGGLLQLIYWEVMLGPATCISQCMAEGEDRVEQFRSLGRIVAMPQPSYAVTYASTMLYFGLSV</sequence>
<evidence type="ECO:0000313" key="1">
    <source>
        <dbReference type="EMBL" id="KAK9704529.1"/>
    </source>
</evidence>
<evidence type="ECO:0000313" key="2">
    <source>
        <dbReference type="Proteomes" id="UP001458880"/>
    </source>
</evidence>
<dbReference type="AlphaFoldDB" id="A0AAW1JKH6"/>
<dbReference type="Proteomes" id="UP001458880">
    <property type="component" value="Unassembled WGS sequence"/>
</dbReference>
<protein>
    <submittedName>
        <fullName evidence="1">Uncharacterized protein</fullName>
    </submittedName>
</protein>
<reference evidence="1 2" key="1">
    <citation type="journal article" date="2024" name="BMC Genomics">
        <title>De novo assembly and annotation of Popillia japonica's genome with initial clues to its potential as an invasive pest.</title>
        <authorList>
            <person name="Cucini C."/>
            <person name="Boschi S."/>
            <person name="Funari R."/>
            <person name="Cardaioli E."/>
            <person name="Iannotti N."/>
            <person name="Marturano G."/>
            <person name="Paoli F."/>
            <person name="Bruttini M."/>
            <person name="Carapelli A."/>
            <person name="Frati F."/>
            <person name="Nardi F."/>
        </authorList>
    </citation>
    <scope>NUCLEOTIDE SEQUENCE [LARGE SCALE GENOMIC DNA]</scope>
    <source>
        <strain evidence="1">DMR45628</strain>
    </source>
</reference>
<keyword evidence="2" id="KW-1185">Reference proteome</keyword>
<name>A0AAW1JKH6_POPJA</name>
<dbReference type="EMBL" id="JASPKY010000348">
    <property type="protein sequence ID" value="KAK9704529.1"/>
    <property type="molecule type" value="Genomic_DNA"/>
</dbReference>
<organism evidence="1 2">
    <name type="scientific">Popillia japonica</name>
    <name type="common">Japanese beetle</name>
    <dbReference type="NCBI Taxonomy" id="7064"/>
    <lineage>
        <taxon>Eukaryota</taxon>
        <taxon>Metazoa</taxon>
        <taxon>Ecdysozoa</taxon>
        <taxon>Arthropoda</taxon>
        <taxon>Hexapoda</taxon>
        <taxon>Insecta</taxon>
        <taxon>Pterygota</taxon>
        <taxon>Neoptera</taxon>
        <taxon>Endopterygota</taxon>
        <taxon>Coleoptera</taxon>
        <taxon>Polyphaga</taxon>
        <taxon>Scarabaeiformia</taxon>
        <taxon>Scarabaeidae</taxon>
        <taxon>Rutelinae</taxon>
        <taxon>Popillia</taxon>
    </lineage>
</organism>